<feature type="compositionally biased region" description="Low complexity" evidence="5">
    <location>
        <begin position="346"/>
        <end position="376"/>
    </location>
</feature>
<gene>
    <name evidence="7" type="ORF">FHU32_001564</name>
</gene>
<dbReference type="InterPro" id="IPR032808">
    <property type="entry name" value="DoxX"/>
</dbReference>
<keyword evidence="2 6" id="KW-0812">Transmembrane</keyword>
<feature type="compositionally biased region" description="Basic and acidic residues" evidence="5">
    <location>
        <begin position="64"/>
        <end position="74"/>
    </location>
</feature>
<feature type="transmembrane region" description="Helical" evidence="6">
    <location>
        <begin position="498"/>
        <end position="521"/>
    </location>
</feature>
<sequence length="560" mass="56934">MSDASKPERETQGPSRSEDARAETSKGGTPTGSGGAGVPPATGGRRVDSVDDIDEIDVPVYRRVTREDIERAQREAAAAETPERPAAQTPPRTSQAPAQPERTAQPRTSAPGTGSEQEPETIVQPAQRPKQPQQSTAAQRPEQAQSAAAARPASTGRAVPASGDRPRAGQDGDVRDTRDAGGSRDTRDSRDAGGSRDTGDARGDARDDAAGSSLRRSRDLYEMTGRARPRRIEPRRPAPADVPLPYEDPAATGAPAGAGRGPDAGAPVPGPVVGDDAAFERTAVLDGSQRPAAPRAADGTPADARGPVAPAPATRPGATPDRGVGVPDDGTAPTTVMDVPGRRGGDAVPADGPVPAAGYAPTPVAAADGTPVAEPAPEAEADAAEHVDDRRGTLGFGLLLLRLVIGGLLLVRGLQTLFRFGGDPGITALEDAFHAYTGADVLSLALPVAEVVAGGLVILGLVTPLGAALGAVAAGFMTLHNLGTFDSSLWPYAMNPQIQAWGLLAAGAGILVFTGPGTVSADAGRGWSRRPLASAWIFAVVAVVALGVLWYAVGGGNPLT</sequence>
<comment type="subcellular location">
    <subcellularLocation>
        <location evidence="1">Membrane</location>
        <topology evidence="1">Multi-pass membrane protein</topology>
    </subcellularLocation>
</comment>
<evidence type="ECO:0000256" key="6">
    <source>
        <dbReference type="SAM" id="Phobius"/>
    </source>
</evidence>
<dbReference type="RefSeq" id="WP_183273713.1">
    <property type="nucleotide sequence ID" value="NZ_CP047187.1"/>
</dbReference>
<feature type="transmembrane region" description="Helical" evidence="6">
    <location>
        <begin position="394"/>
        <end position="411"/>
    </location>
</feature>
<name>A0A8H9Y7Q9_9CORY</name>
<accession>A0A8H9Y7Q9</accession>
<dbReference type="AlphaFoldDB" id="A0A8H9Y7Q9"/>
<protein>
    <submittedName>
        <fullName evidence="7">Putative membrane protein YphA (DoxX/SURF4 family)</fullName>
    </submittedName>
</protein>
<feature type="compositionally biased region" description="Low complexity" evidence="5">
    <location>
        <begin position="137"/>
        <end position="154"/>
    </location>
</feature>
<keyword evidence="4 6" id="KW-0472">Membrane</keyword>
<dbReference type="GeneID" id="60809597"/>
<evidence type="ECO:0000313" key="8">
    <source>
        <dbReference type="Proteomes" id="UP000612712"/>
    </source>
</evidence>
<feature type="compositionally biased region" description="Low complexity" evidence="5">
    <location>
        <begin position="304"/>
        <end position="320"/>
    </location>
</feature>
<evidence type="ECO:0000256" key="4">
    <source>
        <dbReference type="ARBA" id="ARBA00023136"/>
    </source>
</evidence>
<dbReference type="Pfam" id="PF07681">
    <property type="entry name" value="DoxX"/>
    <property type="match status" value="1"/>
</dbReference>
<evidence type="ECO:0000256" key="3">
    <source>
        <dbReference type="ARBA" id="ARBA00022989"/>
    </source>
</evidence>
<feature type="compositionally biased region" description="Low complexity" evidence="5">
    <location>
        <begin position="263"/>
        <end position="276"/>
    </location>
</feature>
<comment type="caution">
    <text evidence="7">The sequence shown here is derived from an EMBL/GenBank/DDBJ whole genome shotgun (WGS) entry which is preliminary data.</text>
</comment>
<feature type="compositionally biased region" description="Low complexity" evidence="5">
    <location>
        <begin position="75"/>
        <end position="93"/>
    </location>
</feature>
<feature type="transmembrane region" description="Helical" evidence="6">
    <location>
        <begin position="451"/>
        <end position="478"/>
    </location>
</feature>
<feature type="compositionally biased region" description="Polar residues" evidence="5">
    <location>
        <begin position="105"/>
        <end position="116"/>
    </location>
</feature>
<evidence type="ECO:0000313" key="7">
    <source>
        <dbReference type="EMBL" id="MBB3116329.1"/>
    </source>
</evidence>
<organism evidence="7 8">
    <name type="scientific">Corynebacterium bovis DSM 20582 = CIP 54.80</name>
    <dbReference type="NCBI Taxonomy" id="927655"/>
    <lineage>
        <taxon>Bacteria</taxon>
        <taxon>Bacillati</taxon>
        <taxon>Actinomycetota</taxon>
        <taxon>Actinomycetes</taxon>
        <taxon>Mycobacteriales</taxon>
        <taxon>Corynebacteriaceae</taxon>
        <taxon>Corynebacterium</taxon>
    </lineage>
</organism>
<dbReference type="GO" id="GO:0016020">
    <property type="term" value="C:membrane"/>
    <property type="evidence" value="ECO:0007669"/>
    <property type="project" value="UniProtKB-SubCell"/>
</dbReference>
<dbReference type="Proteomes" id="UP000612712">
    <property type="component" value="Unassembled WGS sequence"/>
</dbReference>
<reference evidence="7" key="1">
    <citation type="submission" date="2020-08" db="EMBL/GenBank/DDBJ databases">
        <title>Sequencing the genomes of 1000 actinobacteria strains.</title>
        <authorList>
            <person name="Klenk H.-P."/>
        </authorList>
    </citation>
    <scope>NUCLEOTIDE SEQUENCE</scope>
    <source>
        <strain evidence="7">DSM 20582</strain>
    </source>
</reference>
<feature type="transmembrane region" description="Helical" evidence="6">
    <location>
        <begin position="533"/>
        <end position="553"/>
    </location>
</feature>
<feature type="region of interest" description="Disordered" evidence="5">
    <location>
        <begin position="1"/>
        <end position="378"/>
    </location>
</feature>
<evidence type="ECO:0000256" key="1">
    <source>
        <dbReference type="ARBA" id="ARBA00004141"/>
    </source>
</evidence>
<dbReference type="EMBL" id="JACHWT010000006">
    <property type="protein sequence ID" value="MBB3116329.1"/>
    <property type="molecule type" value="Genomic_DNA"/>
</dbReference>
<keyword evidence="3 6" id="KW-1133">Transmembrane helix</keyword>
<evidence type="ECO:0000256" key="2">
    <source>
        <dbReference type="ARBA" id="ARBA00022692"/>
    </source>
</evidence>
<feature type="compositionally biased region" description="Basic and acidic residues" evidence="5">
    <location>
        <begin position="164"/>
        <end position="209"/>
    </location>
</feature>
<evidence type="ECO:0000256" key="5">
    <source>
        <dbReference type="SAM" id="MobiDB-lite"/>
    </source>
</evidence>
<proteinExistence type="predicted"/>
<feature type="compositionally biased region" description="Basic and acidic residues" evidence="5">
    <location>
        <begin position="1"/>
        <end position="24"/>
    </location>
</feature>